<dbReference type="InterPro" id="IPR025202">
    <property type="entry name" value="PLD-like_dom"/>
</dbReference>
<evidence type="ECO:0000256" key="1">
    <source>
        <dbReference type="ARBA" id="ARBA00000798"/>
    </source>
</evidence>
<reference evidence="11" key="1">
    <citation type="submission" date="2020-09" db="EMBL/GenBank/DDBJ databases">
        <title>A novel bacterium of genus Mangrovicoccus, isolated from South China Sea.</title>
        <authorList>
            <person name="Huang H."/>
            <person name="Mo K."/>
            <person name="Hu Y."/>
        </authorList>
    </citation>
    <scope>NUCLEOTIDE SEQUENCE</scope>
    <source>
        <strain evidence="11">HB182678</strain>
    </source>
</reference>
<keyword evidence="7" id="KW-0378">Hydrolase</keyword>
<feature type="domain" description="PLD phosphodiesterase" evidence="10">
    <location>
        <begin position="419"/>
        <end position="446"/>
    </location>
</feature>
<evidence type="ECO:0000256" key="4">
    <source>
        <dbReference type="ARBA" id="ARBA00018392"/>
    </source>
</evidence>
<dbReference type="EMBL" id="JACVXA010000022">
    <property type="protein sequence ID" value="MBE3638425.1"/>
    <property type="molecule type" value="Genomic_DNA"/>
</dbReference>
<dbReference type="PROSITE" id="PS50035">
    <property type="entry name" value="PLD"/>
    <property type="match status" value="2"/>
</dbReference>
<dbReference type="InterPro" id="IPR015679">
    <property type="entry name" value="PLipase_D_fam"/>
</dbReference>
<sequence>MDGAANGQAGPVPPAPAPVDGGEIGNVHICVTAAEAFPVLEDQFLDAEREIHACFRIFDPSTRLRGERARAVGETWVELIAHVLARGVHVSLILSDFDAIARPALHRTAHAHAAALEAVGRHAAGDAGRLRVRLAAHPARMGLLPRLALLPMIRKHLAGHAESLNTMDPEAREAALKESPGIATYLEQRGGRLRVKRFILPEVLPATHHQKLAVFDQARLYIGGLDLDDRRWDTPEHDRPASDTWHDVQLLLDGPVAKEAQAHLERFLDETAGRQAPGPSRALLRTMSAARDVSLPFFGPRPLVTELLEAHLQAISRAERFIYLETQFLRDLRLARALARRGREVPDLQLITVLPAAPEDVAFNSDHGLGMRHAEALQVRCLKVLARAYGRRFYAICPVQPRPAAEEQSGERVTVGGAPQVYVHAKVSVFDETIGFVSSANLNGRSLRWDTEAGVALKRPGDVRRLRDRCMAHWIGAESFEAHGELFRTRAELWRARARANAGRDPAARKGFVMPYPWAQADAFATELPGFPDEAV</sequence>
<evidence type="ECO:0000256" key="6">
    <source>
        <dbReference type="ARBA" id="ARBA00022737"/>
    </source>
</evidence>
<keyword evidence="5" id="KW-0964">Secreted</keyword>
<evidence type="ECO:0000256" key="8">
    <source>
        <dbReference type="ARBA" id="ARBA00023098"/>
    </source>
</evidence>
<gene>
    <name evidence="11" type="ORF">ICN82_09450</name>
</gene>
<dbReference type="Gene3D" id="3.30.870.10">
    <property type="entry name" value="Endonuclease Chain A"/>
    <property type="match status" value="2"/>
</dbReference>
<dbReference type="SMART" id="SM00155">
    <property type="entry name" value="PLDc"/>
    <property type="match status" value="2"/>
</dbReference>
<protein>
    <recommendedName>
        <fullName evidence="4">Phospholipase D</fullName>
    </recommendedName>
    <alternativeName>
        <fullName evidence="9">Choline phosphatase</fullName>
    </alternativeName>
</protein>
<evidence type="ECO:0000256" key="5">
    <source>
        <dbReference type="ARBA" id="ARBA00022525"/>
    </source>
</evidence>
<dbReference type="PANTHER" id="PTHR18896:SF76">
    <property type="entry name" value="PHOSPHOLIPASE"/>
    <property type="match status" value="1"/>
</dbReference>
<dbReference type="InterPro" id="IPR001736">
    <property type="entry name" value="PLipase_D/transphosphatidylase"/>
</dbReference>
<accession>A0A8J6YV86</accession>
<evidence type="ECO:0000256" key="2">
    <source>
        <dbReference type="ARBA" id="ARBA00003145"/>
    </source>
</evidence>
<dbReference type="AlphaFoldDB" id="A0A8J6YV86"/>
<dbReference type="PANTHER" id="PTHR18896">
    <property type="entry name" value="PHOSPHOLIPASE D"/>
    <property type="match status" value="1"/>
</dbReference>
<proteinExistence type="predicted"/>
<comment type="subcellular location">
    <subcellularLocation>
        <location evidence="3">Secreted</location>
    </subcellularLocation>
</comment>
<comment type="caution">
    <text evidence="11">The sequence shown here is derived from an EMBL/GenBank/DDBJ whole genome shotgun (WGS) entry which is preliminary data.</text>
</comment>
<dbReference type="GO" id="GO:0004630">
    <property type="term" value="F:phospholipase D activity"/>
    <property type="evidence" value="ECO:0007669"/>
    <property type="project" value="UniProtKB-EC"/>
</dbReference>
<dbReference type="Proteomes" id="UP000609121">
    <property type="component" value="Unassembled WGS sequence"/>
</dbReference>
<dbReference type="CDD" id="cd09105">
    <property type="entry name" value="PLDc_vPLD1_2_like_2"/>
    <property type="match status" value="1"/>
</dbReference>
<keyword evidence="12" id="KW-1185">Reference proteome</keyword>
<evidence type="ECO:0000256" key="7">
    <source>
        <dbReference type="ARBA" id="ARBA00022801"/>
    </source>
</evidence>
<dbReference type="Pfam" id="PF13091">
    <property type="entry name" value="PLDc_2"/>
    <property type="match status" value="1"/>
</dbReference>
<comment type="function">
    <text evidence="2">Could be a virulence factor.</text>
</comment>
<keyword evidence="8" id="KW-0443">Lipid metabolism</keyword>
<dbReference type="Pfam" id="PF00614">
    <property type="entry name" value="PLDc"/>
    <property type="match status" value="1"/>
</dbReference>
<name>A0A8J6YV86_9RHOB</name>
<organism evidence="11 12">
    <name type="scientific">Mangrovicoccus algicola</name>
    <dbReference type="NCBI Taxonomy" id="2771008"/>
    <lineage>
        <taxon>Bacteria</taxon>
        <taxon>Pseudomonadati</taxon>
        <taxon>Pseudomonadota</taxon>
        <taxon>Alphaproteobacteria</taxon>
        <taxon>Rhodobacterales</taxon>
        <taxon>Paracoccaceae</taxon>
        <taxon>Mangrovicoccus</taxon>
    </lineage>
</organism>
<comment type="catalytic activity">
    <reaction evidence="1">
        <text>a 1,2-diacyl-sn-glycero-3-phosphocholine + H2O = a 1,2-diacyl-sn-glycero-3-phosphate + choline + H(+)</text>
        <dbReference type="Rhea" id="RHEA:14445"/>
        <dbReference type="ChEBI" id="CHEBI:15354"/>
        <dbReference type="ChEBI" id="CHEBI:15377"/>
        <dbReference type="ChEBI" id="CHEBI:15378"/>
        <dbReference type="ChEBI" id="CHEBI:57643"/>
        <dbReference type="ChEBI" id="CHEBI:58608"/>
        <dbReference type="EC" id="3.1.4.4"/>
    </reaction>
</comment>
<evidence type="ECO:0000256" key="9">
    <source>
        <dbReference type="ARBA" id="ARBA00029594"/>
    </source>
</evidence>
<evidence type="ECO:0000313" key="11">
    <source>
        <dbReference type="EMBL" id="MBE3638425.1"/>
    </source>
</evidence>
<evidence type="ECO:0000259" key="10">
    <source>
        <dbReference type="PROSITE" id="PS50035"/>
    </source>
</evidence>
<dbReference type="GO" id="GO:0005576">
    <property type="term" value="C:extracellular region"/>
    <property type="evidence" value="ECO:0007669"/>
    <property type="project" value="UniProtKB-SubCell"/>
</dbReference>
<feature type="domain" description="PLD phosphodiesterase" evidence="10">
    <location>
        <begin position="204"/>
        <end position="231"/>
    </location>
</feature>
<dbReference type="GO" id="GO:0009395">
    <property type="term" value="P:phospholipid catabolic process"/>
    <property type="evidence" value="ECO:0007669"/>
    <property type="project" value="TreeGrafter"/>
</dbReference>
<dbReference type="SUPFAM" id="SSF56024">
    <property type="entry name" value="Phospholipase D/nuclease"/>
    <property type="match status" value="2"/>
</dbReference>
<evidence type="ECO:0000256" key="3">
    <source>
        <dbReference type="ARBA" id="ARBA00004613"/>
    </source>
</evidence>
<keyword evidence="6" id="KW-0677">Repeat</keyword>
<evidence type="ECO:0000313" key="12">
    <source>
        <dbReference type="Proteomes" id="UP000609121"/>
    </source>
</evidence>
<dbReference type="RefSeq" id="WP_193182014.1">
    <property type="nucleotide sequence ID" value="NZ_JACVXA010000022.1"/>
</dbReference>